<dbReference type="AlphaFoldDB" id="A0A840I734"/>
<protein>
    <submittedName>
        <fullName evidence="2">Uncharacterized protein</fullName>
    </submittedName>
</protein>
<evidence type="ECO:0000313" key="2">
    <source>
        <dbReference type="EMBL" id="MBB4660667.1"/>
    </source>
</evidence>
<proteinExistence type="predicted"/>
<name>A0A840I734_9ACTN</name>
<dbReference type="RefSeq" id="WP_183338186.1">
    <property type="nucleotide sequence ID" value="NZ_JACHNU010000001.1"/>
</dbReference>
<comment type="caution">
    <text evidence="2">The sequence shown here is derived from an EMBL/GenBank/DDBJ whole genome shotgun (WGS) entry which is preliminary data.</text>
</comment>
<dbReference type="Proteomes" id="UP000585272">
    <property type="component" value="Unassembled WGS sequence"/>
</dbReference>
<feature type="region of interest" description="Disordered" evidence="1">
    <location>
        <begin position="189"/>
        <end position="210"/>
    </location>
</feature>
<sequence>MTSAARLVDPFGLGPAVARLPRRAARRGCEEASRAALAALERALRSRVAADAVDLVMRSPLVDRVVATALDDDTVTRLAARVAEDPATARMVERALDSRLTADLVAQALESAGAERLVAQLLDSRLLDASVARVLASEELWRVVEEIARSPAVTEAIAQQGSGLADQVAEEVGERSRRADARLERFARRFLHRPPPPDDALVPLGRAGPS</sequence>
<dbReference type="EMBL" id="JACHNU010000001">
    <property type="protein sequence ID" value="MBB4660667.1"/>
    <property type="molecule type" value="Genomic_DNA"/>
</dbReference>
<organism evidence="2 3">
    <name type="scientific">Conexibacter arvalis</name>
    <dbReference type="NCBI Taxonomy" id="912552"/>
    <lineage>
        <taxon>Bacteria</taxon>
        <taxon>Bacillati</taxon>
        <taxon>Actinomycetota</taxon>
        <taxon>Thermoleophilia</taxon>
        <taxon>Solirubrobacterales</taxon>
        <taxon>Conexibacteraceae</taxon>
        <taxon>Conexibacter</taxon>
    </lineage>
</organism>
<reference evidence="2 3" key="1">
    <citation type="submission" date="2020-08" db="EMBL/GenBank/DDBJ databases">
        <title>Genomic Encyclopedia of Archaeal and Bacterial Type Strains, Phase II (KMG-II): from individual species to whole genera.</title>
        <authorList>
            <person name="Goeker M."/>
        </authorList>
    </citation>
    <scope>NUCLEOTIDE SEQUENCE [LARGE SCALE GENOMIC DNA]</scope>
    <source>
        <strain evidence="2 3">DSM 23288</strain>
    </source>
</reference>
<evidence type="ECO:0000256" key="1">
    <source>
        <dbReference type="SAM" id="MobiDB-lite"/>
    </source>
</evidence>
<keyword evidence="3" id="KW-1185">Reference proteome</keyword>
<evidence type="ECO:0000313" key="3">
    <source>
        <dbReference type="Proteomes" id="UP000585272"/>
    </source>
</evidence>
<gene>
    <name evidence="2" type="ORF">BDZ31_000240</name>
</gene>
<accession>A0A840I734</accession>